<name>A0AA40SVR3_9NOST</name>
<feature type="compositionally biased region" description="Gly residues" evidence="1">
    <location>
        <begin position="150"/>
        <end position="159"/>
    </location>
</feature>
<evidence type="ECO:0000313" key="2">
    <source>
        <dbReference type="EMBL" id="MBD6616133.1"/>
    </source>
</evidence>
<evidence type="ECO:0000256" key="1">
    <source>
        <dbReference type="SAM" id="MobiDB-lite"/>
    </source>
</evidence>
<proteinExistence type="predicted"/>
<accession>A0AA40SVR3</accession>
<protein>
    <submittedName>
        <fullName evidence="2">Uncharacterized protein</fullName>
    </submittedName>
</protein>
<feature type="compositionally biased region" description="Basic and acidic residues" evidence="1">
    <location>
        <begin position="138"/>
        <end position="148"/>
    </location>
</feature>
<feature type="region of interest" description="Disordered" evidence="1">
    <location>
        <begin position="118"/>
        <end position="159"/>
    </location>
</feature>
<dbReference type="RefSeq" id="WP_191757372.1">
    <property type="nucleotide sequence ID" value="NZ_VJXY01000008.1"/>
</dbReference>
<organism evidence="2 3">
    <name type="scientific">Komarekiella delphini-convector SJRDD-AB1</name>
    <dbReference type="NCBI Taxonomy" id="2593771"/>
    <lineage>
        <taxon>Bacteria</taxon>
        <taxon>Bacillati</taxon>
        <taxon>Cyanobacteriota</taxon>
        <taxon>Cyanophyceae</taxon>
        <taxon>Nostocales</taxon>
        <taxon>Nostocaceae</taxon>
        <taxon>Komarekiella</taxon>
        <taxon>Komarekiella delphini-convector</taxon>
    </lineage>
</organism>
<gene>
    <name evidence="2" type="ORF">FNW02_09885</name>
</gene>
<dbReference type="Proteomes" id="UP001165986">
    <property type="component" value="Unassembled WGS sequence"/>
</dbReference>
<keyword evidence="3" id="KW-1185">Reference proteome</keyword>
<evidence type="ECO:0000313" key="3">
    <source>
        <dbReference type="Proteomes" id="UP001165986"/>
    </source>
</evidence>
<reference evidence="2" key="1">
    <citation type="submission" date="2019-07" db="EMBL/GenBank/DDBJ databases">
        <title>Toxilogical consequences of a new and cryptic species of cyanobacteria (Komarekiella delphini-convector) recovered from the epidermis of a bottlenose dolphin and 1500 ft. in the air.</title>
        <authorList>
            <person name="Brown A.O."/>
            <person name="Dvorak P."/>
            <person name="Villanueva C.D."/>
            <person name="Foss A.J."/>
            <person name="Garvey A.D."/>
            <person name="Gibson Q.A."/>
            <person name="Johansen J.R."/>
            <person name="Casamatta D.A."/>
        </authorList>
    </citation>
    <scope>NUCLEOTIDE SEQUENCE</scope>
    <source>
        <strain evidence="2">SJRDD-AB1</strain>
    </source>
</reference>
<comment type="caution">
    <text evidence="2">The sequence shown here is derived from an EMBL/GenBank/DDBJ whole genome shotgun (WGS) entry which is preliminary data.</text>
</comment>
<dbReference type="EMBL" id="VJXY01000008">
    <property type="protein sequence ID" value="MBD6616133.1"/>
    <property type="molecule type" value="Genomic_DNA"/>
</dbReference>
<dbReference type="AlphaFoldDB" id="A0AA40SVR3"/>
<sequence>MSQDLTQQWLTEIQSLKQQLTELLRDRDAAWESAQKWRKLYNTEAEQRRTDAQMSQQAIASLKVELQKLQGKEEGRLADGTALTAIQQEIEPLKSVEDLQLKLIAVIKERDRLVQALKTEQDNHAQTRKSLTTALGDAIDRLTQERSGAEGQGSRGAGE</sequence>